<dbReference type="AlphaFoldDB" id="X0UEI4"/>
<proteinExistence type="predicted"/>
<accession>X0UEI4</accession>
<reference evidence="1" key="1">
    <citation type="journal article" date="2014" name="Front. Microbiol.">
        <title>High frequency of phylogenetically diverse reductive dehalogenase-homologous genes in deep subseafloor sedimentary metagenomes.</title>
        <authorList>
            <person name="Kawai M."/>
            <person name="Futagami T."/>
            <person name="Toyoda A."/>
            <person name="Takaki Y."/>
            <person name="Nishi S."/>
            <person name="Hori S."/>
            <person name="Arai W."/>
            <person name="Tsubouchi T."/>
            <person name="Morono Y."/>
            <person name="Uchiyama I."/>
            <person name="Ito T."/>
            <person name="Fujiyama A."/>
            <person name="Inagaki F."/>
            <person name="Takami H."/>
        </authorList>
    </citation>
    <scope>NUCLEOTIDE SEQUENCE</scope>
    <source>
        <strain evidence="1">Expedition CK06-06</strain>
    </source>
</reference>
<organism evidence="1">
    <name type="scientific">marine sediment metagenome</name>
    <dbReference type="NCBI Taxonomy" id="412755"/>
    <lineage>
        <taxon>unclassified sequences</taxon>
        <taxon>metagenomes</taxon>
        <taxon>ecological metagenomes</taxon>
    </lineage>
</organism>
<feature type="non-terminal residue" evidence="1">
    <location>
        <position position="219"/>
    </location>
</feature>
<sequence>MPTVGNRYEVATNIKRRSRKKRRCYMTKRKRFVPRKEEECVKHVASFLNRDKDKYKSNFCIKNDEAEHFIPEIGKCVISDAAIYATYAVEVDEMWFQKQRRVISIEFEEHRRDYSILSDTKKCPAIHVPSRKLHYYRPYDAQYWIKIDNDGTPICIPYRYIALNSKELNDIGAQGNFTNRGQTHMVKAAVRDRDGKFPPYVIVGWRAVFKEFRRILKAY</sequence>
<dbReference type="EMBL" id="BARS01029391">
    <property type="protein sequence ID" value="GAG03980.1"/>
    <property type="molecule type" value="Genomic_DNA"/>
</dbReference>
<evidence type="ECO:0000313" key="1">
    <source>
        <dbReference type="EMBL" id="GAG03980.1"/>
    </source>
</evidence>
<comment type="caution">
    <text evidence="1">The sequence shown here is derived from an EMBL/GenBank/DDBJ whole genome shotgun (WGS) entry which is preliminary data.</text>
</comment>
<name>X0UEI4_9ZZZZ</name>
<gene>
    <name evidence="1" type="ORF">S01H1_45942</name>
</gene>
<protein>
    <submittedName>
        <fullName evidence="1">Uncharacterized protein</fullName>
    </submittedName>
</protein>